<name>A0A4Q9BHN5_9BACT</name>
<dbReference type="GO" id="GO:0009279">
    <property type="term" value="C:cell outer membrane"/>
    <property type="evidence" value="ECO:0007669"/>
    <property type="project" value="UniProtKB-SubCell"/>
</dbReference>
<keyword evidence="8" id="KW-0732">Signal</keyword>
<evidence type="ECO:0000256" key="1">
    <source>
        <dbReference type="ARBA" id="ARBA00004442"/>
    </source>
</evidence>
<dbReference type="PANTHER" id="PTHR30026">
    <property type="entry name" value="OUTER MEMBRANE PROTEIN TOLC"/>
    <property type="match status" value="1"/>
</dbReference>
<evidence type="ECO:0000256" key="8">
    <source>
        <dbReference type="SAM" id="SignalP"/>
    </source>
</evidence>
<dbReference type="GO" id="GO:0015288">
    <property type="term" value="F:porin activity"/>
    <property type="evidence" value="ECO:0007669"/>
    <property type="project" value="TreeGrafter"/>
</dbReference>
<dbReference type="Proteomes" id="UP000293583">
    <property type="component" value="Unassembled WGS sequence"/>
</dbReference>
<feature type="signal peptide" evidence="8">
    <location>
        <begin position="1"/>
        <end position="21"/>
    </location>
</feature>
<dbReference type="Pfam" id="PF02321">
    <property type="entry name" value="OEP"/>
    <property type="match status" value="1"/>
</dbReference>
<comment type="caution">
    <text evidence="9">The sequence shown here is derived from an EMBL/GenBank/DDBJ whole genome shotgun (WGS) entry which is preliminary data.</text>
</comment>
<keyword evidence="4" id="KW-1134">Transmembrane beta strand</keyword>
<dbReference type="GO" id="GO:0015562">
    <property type="term" value="F:efflux transmembrane transporter activity"/>
    <property type="evidence" value="ECO:0007669"/>
    <property type="project" value="InterPro"/>
</dbReference>
<comment type="similarity">
    <text evidence="2">Belongs to the outer membrane factor (OMF) (TC 1.B.17) family.</text>
</comment>
<dbReference type="OrthoDB" id="367883at2"/>
<dbReference type="InterPro" id="IPR051906">
    <property type="entry name" value="TolC-like"/>
</dbReference>
<comment type="subcellular location">
    <subcellularLocation>
        <location evidence="1">Cell outer membrane</location>
    </subcellularLocation>
</comment>
<reference evidence="9 10" key="1">
    <citation type="submission" date="2019-02" db="EMBL/GenBank/DDBJ databases">
        <title>Genome of a new Bacteroidetes strain.</title>
        <authorList>
            <person name="Pitt A."/>
        </authorList>
    </citation>
    <scope>NUCLEOTIDE SEQUENCE [LARGE SCALE GENOMIC DNA]</scope>
    <source>
        <strain evidence="9 10">103A-SOEBACH</strain>
    </source>
</reference>
<dbReference type="SUPFAM" id="SSF56954">
    <property type="entry name" value="Outer membrane efflux proteins (OEP)"/>
    <property type="match status" value="1"/>
</dbReference>
<proteinExistence type="inferred from homology"/>
<keyword evidence="6" id="KW-0472">Membrane</keyword>
<keyword evidence="7" id="KW-0998">Cell outer membrane</keyword>
<dbReference type="Gene3D" id="1.20.1600.10">
    <property type="entry name" value="Outer membrane efflux proteins (OEP)"/>
    <property type="match status" value="1"/>
</dbReference>
<evidence type="ECO:0000313" key="9">
    <source>
        <dbReference type="EMBL" id="TBH75586.1"/>
    </source>
</evidence>
<evidence type="ECO:0000256" key="4">
    <source>
        <dbReference type="ARBA" id="ARBA00022452"/>
    </source>
</evidence>
<dbReference type="RefSeq" id="WP_130895884.1">
    <property type="nucleotide sequence ID" value="NZ_JAANOO010000002.1"/>
</dbReference>
<evidence type="ECO:0000313" key="10">
    <source>
        <dbReference type="Proteomes" id="UP000293583"/>
    </source>
</evidence>
<sequence length="446" mass="49312">MIRLRKIYAGLFLLTSLAANAQTYSLKQAVDYAIAHQVQVKNSQIDLQNASAKISEIKAMGLPQVNGSLALTNNIVLQRAFIPAKIFNPAAADGELIAAKFGVDNSGFASVGLSQLVFDGTYLLGLKASSVYKDLAVKSVTQSKQQVAENVTKAYYGILVNEKRQGLLALNVARLDTLLKETRELNKQGFVEKIDVQRLDVQANNLRTELENIERLQALSYSLLKFQMGFPMEEPIRLSESLEKVELATFNTNAAGDFNYANRIEYSILQTQENLAELDLKSIKAGYLPRLVLNANYGYNAGANAFSDLITKQWFDNAAVTVALQIPIFDGFSKKYKAVQSANNLQKVRQSYSLLKSSIDLQRSQASITMKNALESMKEQKANLDLANEISRVTRVKYQQGVGSNLEVLNAESSIKESQANYFTALYNALVAKVELEKANGTLYID</sequence>
<keyword evidence="5" id="KW-0812">Transmembrane</keyword>
<accession>A0A4Q9BHN5</accession>
<evidence type="ECO:0000256" key="7">
    <source>
        <dbReference type="ARBA" id="ARBA00023237"/>
    </source>
</evidence>
<dbReference type="EMBL" id="SEWY01000001">
    <property type="protein sequence ID" value="TBH75586.1"/>
    <property type="molecule type" value="Genomic_DNA"/>
</dbReference>
<evidence type="ECO:0000256" key="2">
    <source>
        <dbReference type="ARBA" id="ARBA00007613"/>
    </source>
</evidence>
<feature type="chain" id="PRO_5020179856" evidence="8">
    <location>
        <begin position="22"/>
        <end position="446"/>
    </location>
</feature>
<keyword evidence="10" id="KW-1185">Reference proteome</keyword>
<evidence type="ECO:0000256" key="6">
    <source>
        <dbReference type="ARBA" id="ARBA00023136"/>
    </source>
</evidence>
<dbReference type="AlphaFoldDB" id="A0A4Q9BHN5"/>
<dbReference type="PANTHER" id="PTHR30026:SF20">
    <property type="entry name" value="OUTER MEMBRANE PROTEIN TOLC"/>
    <property type="match status" value="1"/>
</dbReference>
<dbReference type="GO" id="GO:1990281">
    <property type="term" value="C:efflux pump complex"/>
    <property type="evidence" value="ECO:0007669"/>
    <property type="project" value="TreeGrafter"/>
</dbReference>
<dbReference type="InterPro" id="IPR003423">
    <property type="entry name" value="OMP_efflux"/>
</dbReference>
<protein>
    <submittedName>
        <fullName evidence="9">TolC family protein</fullName>
    </submittedName>
</protein>
<evidence type="ECO:0000256" key="3">
    <source>
        <dbReference type="ARBA" id="ARBA00022448"/>
    </source>
</evidence>
<organism evidence="9 10">
    <name type="scientific">Aquirufa antheringensis</name>
    <dbReference type="NCBI Taxonomy" id="2516559"/>
    <lineage>
        <taxon>Bacteria</taxon>
        <taxon>Pseudomonadati</taxon>
        <taxon>Bacteroidota</taxon>
        <taxon>Cytophagia</taxon>
        <taxon>Cytophagales</taxon>
        <taxon>Flectobacillaceae</taxon>
        <taxon>Aquirufa</taxon>
    </lineage>
</organism>
<keyword evidence="3" id="KW-0813">Transport</keyword>
<gene>
    <name evidence="9" type="ORF">EWU20_00640</name>
</gene>
<evidence type="ECO:0000256" key="5">
    <source>
        <dbReference type="ARBA" id="ARBA00022692"/>
    </source>
</evidence>